<accession>A0A7J6S3U8</accession>
<feature type="compositionally biased region" description="Basic and acidic residues" evidence="1">
    <location>
        <begin position="85"/>
        <end position="103"/>
    </location>
</feature>
<name>A0A7J6S3U8_PEROL</name>
<gene>
    <name evidence="2" type="ORF">FOZ63_010426</name>
</gene>
<feature type="non-terminal residue" evidence="2">
    <location>
        <position position="153"/>
    </location>
</feature>
<sequence length="153" mass="16990">TIAEKAVGLPSWPLLKCGEDVSAETKKEVNLMKAKRLLVTASKQVEEGMDCSLQKFMETAYERLGGELPERMGVEDYKGATLDDPDWRETTEGKMVATKKEKEKARKAKGYAKGLAKGQGYNGFSYGFGPNVWNNSWSMPTVDTKSEKADKKN</sequence>
<organism evidence="2 3">
    <name type="scientific">Perkinsus olseni</name>
    <name type="common">Perkinsus atlanticus</name>
    <dbReference type="NCBI Taxonomy" id="32597"/>
    <lineage>
        <taxon>Eukaryota</taxon>
        <taxon>Sar</taxon>
        <taxon>Alveolata</taxon>
        <taxon>Perkinsozoa</taxon>
        <taxon>Perkinsea</taxon>
        <taxon>Perkinsida</taxon>
        <taxon>Perkinsidae</taxon>
        <taxon>Perkinsus</taxon>
    </lineage>
</organism>
<dbReference type="EMBL" id="JABANO010020950">
    <property type="protein sequence ID" value="KAF4727617.1"/>
    <property type="molecule type" value="Genomic_DNA"/>
</dbReference>
<protein>
    <submittedName>
        <fullName evidence="2">Uncharacterized protein</fullName>
    </submittedName>
</protein>
<keyword evidence="3" id="KW-1185">Reference proteome</keyword>
<feature type="region of interest" description="Disordered" evidence="1">
    <location>
        <begin position="75"/>
        <end position="103"/>
    </location>
</feature>
<evidence type="ECO:0000256" key="1">
    <source>
        <dbReference type="SAM" id="MobiDB-lite"/>
    </source>
</evidence>
<reference evidence="2 3" key="1">
    <citation type="submission" date="2020-04" db="EMBL/GenBank/DDBJ databases">
        <title>Perkinsus olseni comparative genomics.</title>
        <authorList>
            <person name="Bogema D.R."/>
        </authorList>
    </citation>
    <scope>NUCLEOTIDE SEQUENCE [LARGE SCALE GENOMIC DNA]</scope>
    <source>
        <strain evidence="2 3">ATCC PRA-207</strain>
    </source>
</reference>
<dbReference type="AlphaFoldDB" id="A0A7J6S3U8"/>
<proteinExistence type="predicted"/>
<evidence type="ECO:0000313" key="2">
    <source>
        <dbReference type="EMBL" id="KAF4727617.1"/>
    </source>
</evidence>
<comment type="caution">
    <text evidence="2">The sequence shown here is derived from an EMBL/GenBank/DDBJ whole genome shotgun (WGS) entry which is preliminary data.</text>
</comment>
<dbReference type="Proteomes" id="UP000553632">
    <property type="component" value="Unassembled WGS sequence"/>
</dbReference>
<evidence type="ECO:0000313" key="3">
    <source>
        <dbReference type="Proteomes" id="UP000553632"/>
    </source>
</evidence>